<evidence type="ECO:0000313" key="1">
    <source>
        <dbReference type="EMBL" id="KAI4300300.1"/>
    </source>
</evidence>
<accession>A0ACB9KT06</accession>
<dbReference type="Proteomes" id="UP000828941">
    <property type="component" value="Chromosome 13"/>
</dbReference>
<gene>
    <name evidence="1" type="ORF">L6164_033692</name>
</gene>
<evidence type="ECO:0000313" key="2">
    <source>
        <dbReference type="Proteomes" id="UP000828941"/>
    </source>
</evidence>
<sequence>MSSEVALQADSKSRSVTPTATTTNKLTPLSSSRSTKDRHTKVNGRGRRVRMPPLCAARIFQLTRELGHRSDGETIEWLLRQAEASIIAATGSGTVPSAPVSTAAAISSSAASVTCQVQPVSAVSNGQGMFAMALPQPLPSCRLDLCQPSGMDYAAAAAAANGYRHMPFTALLLQTGTTEEAEDTQQEESLREQ</sequence>
<protein>
    <submittedName>
        <fullName evidence="1">Uncharacterized protein</fullName>
    </submittedName>
</protein>
<dbReference type="EMBL" id="CM039438">
    <property type="protein sequence ID" value="KAI4300300.1"/>
    <property type="molecule type" value="Genomic_DNA"/>
</dbReference>
<name>A0ACB9KT06_BAUVA</name>
<comment type="caution">
    <text evidence="1">The sequence shown here is derived from an EMBL/GenBank/DDBJ whole genome shotgun (WGS) entry which is preliminary data.</text>
</comment>
<reference evidence="1 2" key="1">
    <citation type="journal article" date="2022" name="DNA Res.">
        <title>Chromosomal-level genome assembly of the orchid tree Bauhinia variegata (Leguminosae; Cercidoideae) supports the allotetraploid origin hypothesis of Bauhinia.</title>
        <authorList>
            <person name="Zhong Y."/>
            <person name="Chen Y."/>
            <person name="Zheng D."/>
            <person name="Pang J."/>
            <person name="Liu Y."/>
            <person name="Luo S."/>
            <person name="Meng S."/>
            <person name="Qian L."/>
            <person name="Wei D."/>
            <person name="Dai S."/>
            <person name="Zhou R."/>
        </authorList>
    </citation>
    <scope>NUCLEOTIDE SEQUENCE [LARGE SCALE GENOMIC DNA]</scope>
    <source>
        <strain evidence="1">BV-YZ2020</strain>
    </source>
</reference>
<proteinExistence type="predicted"/>
<organism evidence="1 2">
    <name type="scientific">Bauhinia variegata</name>
    <name type="common">Purple orchid tree</name>
    <name type="synonym">Phanera variegata</name>
    <dbReference type="NCBI Taxonomy" id="167791"/>
    <lineage>
        <taxon>Eukaryota</taxon>
        <taxon>Viridiplantae</taxon>
        <taxon>Streptophyta</taxon>
        <taxon>Embryophyta</taxon>
        <taxon>Tracheophyta</taxon>
        <taxon>Spermatophyta</taxon>
        <taxon>Magnoliopsida</taxon>
        <taxon>eudicotyledons</taxon>
        <taxon>Gunneridae</taxon>
        <taxon>Pentapetalae</taxon>
        <taxon>rosids</taxon>
        <taxon>fabids</taxon>
        <taxon>Fabales</taxon>
        <taxon>Fabaceae</taxon>
        <taxon>Cercidoideae</taxon>
        <taxon>Cercideae</taxon>
        <taxon>Bauhiniinae</taxon>
        <taxon>Bauhinia</taxon>
    </lineage>
</organism>
<keyword evidence="2" id="KW-1185">Reference proteome</keyword>